<dbReference type="Proteomes" id="UP000293347">
    <property type="component" value="Unassembled WGS sequence"/>
</dbReference>
<keyword evidence="2" id="KW-1185">Reference proteome</keyword>
<proteinExistence type="predicted"/>
<dbReference type="AlphaFoldDB" id="A0A4R0NQX1"/>
<protein>
    <recommendedName>
        <fullName evidence="3">DUF2116 family Zn-ribbon domain-containing protein</fullName>
    </recommendedName>
</protein>
<reference evidence="1 2" key="1">
    <citation type="submission" date="2019-02" db="EMBL/GenBank/DDBJ databases">
        <title>Pedobacter sp. RP-1-14 sp. nov., isolated from Arctic soil.</title>
        <authorList>
            <person name="Dahal R.H."/>
        </authorList>
    </citation>
    <scope>NUCLEOTIDE SEQUENCE [LARGE SCALE GENOMIC DNA]</scope>
    <source>
        <strain evidence="1 2">RP-1-14</strain>
    </source>
</reference>
<dbReference type="EMBL" id="SJSL01000001">
    <property type="protein sequence ID" value="TCD02579.1"/>
    <property type="molecule type" value="Genomic_DNA"/>
</dbReference>
<evidence type="ECO:0008006" key="3">
    <source>
        <dbReference type="Google" id="ProtNLM"/>
    </source>
</evidence>
<evidence type="ECO:0000313" key="2">
    <source>
        <dbReference type="Proteomes" id="UP000293347"/>
    </source>
</evidence>
<evidence type="ECO:0000313" key="1">
    <source>
        <dbReference type="EMBL" id="TCD02579.1"/>
    </source>
</evidence>
<comment type="caution">
    <text evidence="1">The sequence shown here is derived from an EMBL/GenBank/DDBJ whole genome shotgun (WGS) entry which is preliminary data.</text>
</comment>
<accession>A0A4R0NQX1</accession>
<name>A0A4R0NQX1_9SPHI</name>
<gene>
    <name evidence="1" type="ORF">EZ437_00905</name>
</gene>
<dbReference type="OrthoDB" id="5187906at2"/>
<dbReference type="RefSeq" id="WP_131592257.1">
    <property type="nucleotide sequence ID" value="NZ_SJSL01000001.1"/>
</dbReference>
<sequence length="123" mass="14628">MRAEKFCLNCRELIKGRSDKKFCGDHCRSNYNYNQTGADDLNFVRNVNRTLRRNRNILKALNKKGRTKVPKKSLSDRGFNFCYHTNILETAQRNRYYFCYEMGYLTLDDHEVLLISRELMSAK</sequence>
<organism evidence="1 2">
    <name type="scientific">Pedobacter psychroterrae</name>
    <dbReference type="NCBI Taxonomy" id="2530453"/>
    <lineage>
        <taxon>Bacteria</taxon>
        <taxon>Pseudomonadati</taxon>
        <taxon>Bacteroidota</taxon>
        <taxon>Sphingobacteriia</taxon>
        <taxon>Sphingobacteriales</taxon>
        <taxon>Sphingobacteriaceae</taxon>
        <taxon>Pedobacter</taxon>
    </lineage>
</organism>